<feature type="region of interest" description="Disordered" evidence="1">
    <location>
        <begin position="400"/>
        <end position="429"/>
    </location>
</feature>
<dbReference type="Pfam" id="PF10539">
    <property type="entry name" value="Dev_Cell_Death"/>
    <property type="match status" value="1"/>
</dbReference>
<reference evidence="3 5" key="2">
    <citation type="journal article" date="2014" name="BMC Genomics">
        <title>An improved genome release (version Mt4.0) for the model legume Medicago truncatula.</title>
        <authorList>
            <person name="Tang H."/>
            <person name="Krishnakumar V."/>
            <person name="Bidwell S."/>
            <person name="Rosen B."/>
            <person name="Chan A."/>
            <person name="Zhou S."/>
            <person name="Gentzbittel L."/>
            <person name="Childs K.L."/>
            <person name="Yandell M."/>
            <person name="Gundlach H."/>
            <person name="Mayer K.F."/>
            <person name="Schwartz D.C."/>
            <person name="Town C.D."/>
        </authorList>
    </citation>
    <scope>GENOME REANNOTATION</scope>
    <source>
        <strain evidence="4 5">cv. Jemalong A17</strain>
    </source>
</reference>
<feature type="compositionally biased region" description="Low complexity" evidence="1">
    <location>
        <begin position="292"/>
        <end position="303"/>
    </location>
</feature>
<dbReference type="PANTHER" id="PTHR46444:SF7">
    <property type="entry name" value="DCD (DEVELOPMENT AND CELL DEATH) DOMAIN PROTEIN"/>
    <property type="match status" value="1"/>
</dbReference>
<protein>
    <submittedName>
        <fullName evidence="3">DCD (Development and cell death) domain protein</fullName>
    </submittedName>
</protein>
<evidence type="ECO:0000259" key="2">
    <source>
        <dbReference type="PROSITE" id="PS51222"/>
    </source>
</evidence>
<dbReference type="PROSITE" id="PS51222">
    <property type="entry name" value="DCD"/>
    <property type="match status" value="1"/>
</dbReference>
<feature type="compositionally biased region" description="Polar residues" evidence="1">
    <location>
        <begin position="351"/>
        <end position="370"/>
    </location>
</feature>
<feature type="region of interest" description="Disordered" evidence="1">
    <location>
        <begin position="273"/>
        <end position="303"/>
    </location>
</feature>
<sequence>MHDSMEAEVVGTDTPDKLAGFIFMCNRMTKPECFSYRVFALPAGRKHIVERINPGMHLFLFDTDVKLLYGIYLATSTGMLNIEPYAFGGRFPAQVSFKILKDCLPLPENDFKHAIKDNYQKHYKFNPELNIRQVTSLLEMFRPLHVLSTAPRHLGLNEMHSASMLPPTNDVFHQTSRASLYEDTFLSRMSPTEAPRLVNYRHLNRPEELTGLASSVAAQSVPSQASRNQVHALANTDTLEGTYATRMVNSYTQSLPYPQYAHGNILNHAQSIQNSQHSQPEFHSSMMTMGGSHPQSLQHSQHQHLNVLHPQPQFHASAMTAGSIYSHDQSLQYSQQAHLNVSHPPPEFHTTMMSNSSYTQSLQVPQHSQQNNLNPPPPGVHPPVENVSRNHAQMLLDPQSTHQKIQNPQPGYYPSAANASGSNAPSLKDAQHAYQVAQNVQKYYSSLVNMNHNNVAMQSHASSSFYYPYVTQQVLPGTYAVQGSGPIQEVTSTGQQAAIGSEYYQPYMPT</sequence>
<feature type="region of interest" description="Disordered" evidence="1">
    <location>
        <begin position="335"/>
        <end position="386"/>
    </location>
</feature>
<feature type="domain" description="DCD" evidence="2">
    <location>
        <begin position="16"/>
        <end position="143"/>
    </location>
</feature>
<proteinExistence type="predicted"/>
<dbReference type="HOGENOM" id="CLU_626143_0_0_1"/>
<feature type="compositionally biased region" description="Low complexity" evidence="1">
    <location>
        <begin position="412"/>
        <end position="426"/>
    </location>
</feature>
<dbReference type="InterPro" id="IPR013989">
    <property type="entry name" value="Dev_and_cell_death_domain"/>
</dbReference>
<dbReference type="OMA" id="MPDPHHQ"/>
<organism evidence="3 5">
    <name type="scientific">Medicago truncatula</name>
    <name type="common">Barrel medic</name>
    <name type="synonym">Medicago tribuloides</name>
    <dbReference type="NCBI Taxonomy" id="3880"/>
    <lineage>
        <taxon>Eukaryota</taxon>
        <taxon>Viridiplantae</taxon>
        <taxon>Streptophyta</taxon>
        <taxon>Embryophyta</taxon>
        <taxon>Tracheophyta</taxon>
        <taxon>Spermatophyta</taxon>
        <taxon>Magnoliopsida</taxon>
        <taxon>eudicotyledons</taxon>
        <taxon>Gunneridae</taxon>
        <taxon>Pentapetalae</taxon>
        <taxon>rosids</taxon>
        <taxon>fabids</taxon>
        <taxon>Fabales</taxon>
        <taxon>Fabaceae</taxon>
        <taxon>Papilionoideae</taxon>
        <taxon>50 kb inversion clade</taxon>
        <taxon>NPAAA clade</taxon>
        <taxon>Hologalegina</taxon>
        <taxon>IRL clade</taxon>
        <taxon>Trifolieae</taxon>
        <taxon>Medicago</taxon>
    </lineage>
</organism>
<feature type="compositionally biased region" description="Polar residues" evidence="1">
    <location>
        <begin position="400"/>
        <end position="409"/>
    </location>
</feature>
<dbReference type="EMBL" id="CM001219">
    <property type="protein sequence ID" value="AES72999.1"/>
    <property type="molecule type" value="Genomic_DNA"/>
</dbReference>
<dbReference type="AlphaFoldDB" id="G7J398"/>
<gene>
    <name evidence="3" type="ordered locus">MTR_3g098590</name>
</gene>
<accession>G7J398</accession>
<dbReference type="SMART" id="SM00767">
    <property type="entry name" value="DCD"/>
    <property type="match status" value="1"/>
</dbReference>
<evidence type="ECO:0000313" key="5">
    <source>
        <dbReference type="Proteomes" id="UP000002051"/>
    </source>
</evidence>
<dbReference type="Proteomes" id="UP000002051">
    <property type="component" value="Chromosome 3"/>
</dbReference>
<name>G7J398_MEDTR</name>
<dbReference type="EnsemblPlants" id="AES72999">
    <property type="protein sequence ID" value="AES72999"/>
    <property type="gene ID" value="MTR_3g098590"/>
</dbReference>
<feature type="compositionally biased region" description="Polar residues" evidence="1">
    <location>
        <begin position="273"/>
        <end position="287"/>
    </location>
</feature>
<evidence type="ECO:0000256" key="1">
    <source>
        <dbReference type="SAM" id="MobiDB-lite"/>
    </source>
</evidence>
<evidence type="ECO:0000313" key="4">
    <source>
        <dbReference type="EnsemblPlants" id="AES72999"/>
    </source>
</evidence>
<dbReference type="PANTHER" id="PTHR46444">
    <property type="entry name" value="DCD (DEVELOPMENT AND CELL DEATH) DOMAIN PROTEIN-RELATED"/>
    <property type="match status" value="1"/>
</dbReference>
<evidence type="ECO:0000313" key="3">
    <source>
        <dbReference type="EMBL" id="AES72999.1"/>
    </source>
</evidence>
<dbReference type="eggNOG" id="ENOG502RZQX">
    <property type="taxonomic scope" value="Eukaryota"/>
</dbReference>
<reference evidence="4" key="3">
    <citation type="submission" date="2015-04" db="UniProtKB">
        <authorList>
            <consortium name="EnsemblPlants"/>
        </authorList>
    </citation>
    <scope>IDENTIFICATION</scope>
    <source>
        <strain evidence="4">cv. Jemalong A17</strain>
    </source>
</reference>
<dbReference type="PaxDb" id="3880-AES72999"/>
<keyword evidence="5" id="KW-1185">Reference proteome</keyword>
<reference evidence="3 5" key="1">
    <citation type="journal article" date="2011" name="Nature">
        <title>The Medicago genome provides insight into the evolution of rhizobial symbioses.</title>
        <authorList>
            <person name="Young N.D."/>
            <person name="Debelle F."/>
            <person name="Oldroyd G.E."/>
            <person name="Geurts R."/>
            <person name="Cannon S.B."/>
            <person name="Udvardi M.K."/>
            <person name="Benedito V.A."/>
            <person name="Mayer K.F."/>
            <person name="Gouzy J."/>
            <person name="Schoof H."/>
            <person name="Van de Peer Y."/>
            <person name="Proost S."/>
            <person name="Cook D.R."/>
            <person name="Meyers B.C."/>
            <person name="Spannagl M."/>
            <person name="Cheung F."/>
            <person name="De Mita S."/>
            <person name="Krishnakumar V."/>
            <person name="Gundlach H."/>
            <person name="Zhou S."/>
            <person name="Mudge J."/>
            <person name="Bharti A.K."/>
            <person name="Murray J.D."/>
            <person name="Naoumkina M.A."/>
            <person name="Rosen B."/>
            <person name="Silverstein K.A."/>
            <person name="Tang H."/>
            <person name="Rombauts S."/>
            <person name="Zhao P.X."/>
            <person name="Zhou P."/>
            <person name="Barbe V."/>
            <person name="Bardou P."/>
            <person name="Bechner M."/>
            <person name="Bellec A."/>
            <person name="Berger A."/>
            <person name="Berges H."/>
            <person name="Bidwell S."/>
            <person name="Bisseling T."/>
            <person name="Choisne N."/>
            <person name="Couloux A."/>
            <person name="Denny R."/>
            <person name="Deshpande S."/>
            <person name="Dai X."/>
            <person name="Doyle J.J."/>
            <person name="Dudez A.M."/>
            <person name="Farmer A.D."/>
            <person name="Fouteau S."/>
            <person name="Franken C."/>
            <person name="Gibelin C."/>
            <person name="Gish J."/>
            <person name="Goldstein S."/>
            <person name="Gonzalez A.J."/>
            <person name="Green P.J."/>
            <person name="Hallab A."/>
            <person name="Hartog M."/>
            <person name="Hua A."/>
            <person name="Humphray S.J."/>
            <person name="Jeong D.H."/>
            <person name="Jing Y."/>
            <person name="Jocker A."/>
            <person name="Kenton S.M."/>
            <person name="Kim D.J."/>
            <person name="Klee K."/>
            <person name="Lai H."/>
            <person name="Lang C."/>
            <person name="Lin S."/>
            <person name="Macmil S.L."/>
            <person name="Magdelenat G."/>
            <person name="Matthews L."/>
            <person name="McCorrison J."/>
            <person name="Monaghan E.L."/>
            <person name="Mun J.H."/>
            <person name="Najar F.Z."/>
            <person name="Nicholson C."/>
            <person name="Noirot C."/>
            <person name="O'Bleness M."/>
            <person name="Paule C.R."/>
            <person name="Poulain J."/>
            <person name="Prion F."/>
            <person name="Qin B."/>
            <person name="Qu C."/>
            <person name="Retzel E.F."/>
            <person name="Riddle C."/>
            <person name="Sallet E."/>
            <person name="Samain S."/>
            <person name="Samson N."/>
            <person name="Sanders I."/>
            <person name="Saurat O."/>
            <person name="Scarpelli C."/>
            <person name="Schiex T."/>
            <person name="Segurens B."/>
            <person name="Severin A.J."/>
            <person name="Sherrier D.J."/>
            <person name="Shi R."/>
            <person name="Sims S."/>
            <person name="Singer S.R."/>
            <person name="Sinharoy S."/>
            <person name="Sterck L."/>
            <person name="Viollet A."/>
            <person name="Wang B.B."/>
            <person name="Wang K."/>
            <person name="Wang M."/>
            <person name="Wang X."/>
            <person name="Warfsmann J."/>
            <person name="Weissenbach J."/>
            <person name="White D.D."/>
            <person name="White J.D."/>
            <person name="Wiley G.B."/>
            <person name="Wincker P."/>
            <person name="Xing Y."/>
            <person name="Yang L."/>
            <person name="Yao Z."/>
            <person name="Ying F."/>
            <person name="Zhai J."/>
            <person name="Zhou L."/>
            <person name="Zuber A."/>
            <person name="Denarie J."/>
            <person name="Dixon R.A."/>
            <person name="May G.D."/>
            <person name="Schwartz D.C."/>
            <person name="Rogers J."/>
            <person name="Quetier F."/>
            <person name="Town C.D."/>
            <person name="Roe B.A."/>
        </authorList>
    </citation>
    <scope>NUCLEOTIDE SEQUENCE [LARGE SCALE GENOMIC DNA]</scope>
    <source>
        <strain evidence="3">A17</strain>
        <strain evidence="4 5">cv. Jemalong A17</strain>
    </source>
</reference>